<feature type="transmembrane region" description="Helical" evidence="1">
    <location>
        <begin position="187"/>
        <end position="206"/>
    </location>
</feature>
<feature type="transmembrane region" description="Helical" evidence="1">
    <location>
        <begin position="65"/>
        <end position="84"/>
    </location>
</feature>
<keyword evidence="1" id="KW-1133">Transmembrane helix</keyword>
<feature type="transmembrane region" description="Helical" evidence="1">
    <location>
        <begin position="155"/>
        <end position="175"/>
    </location>
</feature>
<keyword evidence="3" id="KW-1185">Reference proteome</keyword>
<comment type="caution">
    <text evidence="2">The sequence shown here is derived from an EMBL/GenBank/DDBJ whole genome shotgun (WGS) entry which is preliminary data.</text>
</comment>
<protein>
    <submittedName>
        <fullName evidence="2">DUF998 domain-containing protein</fullName>
    </submittedName>
</protein>
<name>A0ABV4GZ35_9ACTN</name>
<sequence>MRLRLGLLLWIVQVLYLPVELTAAALVQAPYSLLDNTISDLGAVGCTTVAYPAGPVPVCSPAHDVVNGAFVVFGAALAAGAVLLRPFLFTGRAGRAATVAWVVAGAGQAGAGLVPLDVDLAVHTAVSTPGIVATGLATVLTARSTAVRRWPRWRAVLLVAGTVSLVSGLVVVVRLDTSWGGLLERVSLWPSFVLLPVVARLVGTTARAGRSTPGRTSPVT</sequence>
<proteinExistence type="predicted"/>
<evidence type="ECO:0000256" key="1">
    <source>
        <dbReference type="SAM" id="Phobius"/>
    </source>
</evidence>
<dbReference type="Pfam" id="PF06197">
    <property type="entry name" value="DUF998"/>
    <property type="match status" value="1"/>
</dbReference>
<reference evidence="2 3" key="1">
    <citation type="submission" date="2024-07" db="EMBL/GenBank/DDBJ databases">
        <authorList>
            <person name="Thanompreechachai J."/>
            <person name="Duangmal K."/>
        </authorList>
    </citation>
    <scope>NUCLEOTIDE SEQUENCE [LARGE SCALE GENOMIC DNA]</scope>
    <source>
        <strain evidence="2 3">LSe6-4</strain>
    </source>
</reference>
<feature type="transmembrane region" description="Helical" evidence="1">
    <location>
        <begin position="120"/>
        <end position="143"/>
    </location>
</feature>
<dbReference type="InterPro" id="IPR009339">
    <property type="entry name" value="DUF998"/>
</dbReference>
<gene>
    <name evidence="2" type="ORF">AB2L27_01625</name>
</gene>
<keyword evidence="1" id="KW-0812">Transmembrane</keyword>
<feature type="transmembrane region" description="Helical" evidence="1">
    <location>
        <begin position="96"/>
        <end position="114"/>
    </location>
</feature>
<evidence type="ECO:0000313" key="3">
    <source>
        <dbReference type="Proteomes" id="UP001565927"/>
    </source>
</evidence>
<evidence type="ECO:0000313" key="2">
    <source>
        <dbReference type="EMBL" id="MEZ0163460.1"/>
    </source>
</evidence>
<accession>A0ABV4GZ35</accession>
<dbReference type="RefSeq" id="WP_370439706.1">
    <property type="nucleotide sequence ID" value="NZ_JBGFTU010000001.1"/>
</dbReference>
<keyword evidence="1" id="KW-0472">Membrane</keyword>
<organism evidence="2 3">
    <name type="scientific">Kineococcus halophytocola</name>
    <dbReference type="NCBI Taxonomy" id="3234027"/>
    <lineage>
        <taxon>Bacteria</taxon>
        <taxon>Bacillati</taxon>
        <taxon>Actinomycetota</taxon>
        <taxon>Actinomycetes</taxon>
        <taxon>Kineosporiales</taxon>
        <taxon>Kineosporiaceae</taxon>
        <taxon>Kineococcus</taxon>
    </lineage>
</organism>
<dbReference type="Proteomes" id="UP001565927">
    <property type="component" value="Unassembled WGS sequence"/>
</dbReference>
<dbReference type="EMBL" id="JBGFTU010000001">
    <property type="protein sequence ID" value="MEZ0163460.1"/>
    <property type="molecule type" value="Genomic_DNA"/>
</dbReference>